<evidence type="ECO:0000313" key="5">
    <source>
        <dbReference type="EMBL" id="RGR90445.1"/>
    </source>
</evidence>
<feature type="domain" description="Carboxylesterase type B" evidence="4">
    <location>
        <begin position="25"/>
        <end position="346"/>
    </location>
</feature>
<comment type="caution">
    <text evidence="5">The sequence shown here is derived from an EMBL/GenBank/DDBJ whole genome shotgun (WGS) entry which is preliminary data.</text>
</comment>
<feature type="domain" description="Carboxylesterase type B" evidence="4">
    <location>
        <begin position="350"/>
        <end position="463"/>
    </location>
</feature>
<evidence type="ECO:0000256" key="2">
    <source>
        <dbReference type="ARBA" id="ARBA00022801"/>
    </source>
</evidence>
<evidence type="ECO:0000256" key="1">
    <source>
        <dbReference type="ARBA" id="ARBA00005964"/>
    </source>
</evidence>
<dbReference type="EC" id="3.1.1.-" evidence="3"/>
<dbReference type="InterPro" id="IPR019826">
    <property type="entry name" value="Carboxylesterase_B_AS"/>
</dbReference>
<keyword evidence="6" id="KW-1185">Reference proteome</keyword>
<dbReference type="RefSeq" id="WP_118485272.1">
    <property type="nucleotide sequence ID" value="NZ_CAUELD010000148.1"/>
</dbReference>
<dbReference type="SUPFAM" id="SSF53474">
    <property type="entry name" value="alpha/beta-Hydrolases"/>
    <property type="match status" value="1"/>
</dbReference>
<evidence type="ECO:0000259" key="4">
    <source>
        <dbReference type="Pfam" id="PF00135"/>
    </source>
</evidence>
<sequence length="466" mass="51468">MKRGLLHIAICVSLWGASMASCAQNLVVDVEGGQIEGVIDQEGIVVYKGIPYAAPPVGELRWKHPQPVRPWQGVKACKQFGDASFQGGQIEGSFYWKEFYQDGNPEMSEDCLYLNIWTPASGKKNAHLPVMVWIHGGAFQNGFGHEIEFDGDAYAKKGIILVTLNYRLGMCGFLSHPLLTAENSGKGSGNYGLFDQLAALKWIKRNIEVFGGDPNNVTVFGQSAGAGSVQALISSPLAKGYVQRAIIQSGGGLGGIISTKSLQEAETMGKAMWDASGYDTLEQMRTCPVEHFQEVMMNYMKVQKTFNGMPYSPCVDGELLESSVCDVALQNKELDIPYMIGYTLEDIAPDQMKQAAVNWSLLLERQGRCPAYVYCFSRDLPGEDMSAPKGGFGDMKGAFHSSELWYMFGTLDKCWRPMEKADYELSERMVSYWTNFAKTGNPNGVGLPEWKPCTKVDKHIQKLDVK</sequence>
<reference evidence="5 6" key="1">
    <citation type="submission" date="2018-08" db="EMBL/GenBank/DDBJ databases">
        <title>A genome reference for cultivated species of the human gut microbiota.</title>
        <authorList>
            <person name="Zou Y."/>
            <person name="Xue W."/>
            <person name="Luo G."/>
        </authorList>
    </citation>
    <scope>NUCLEOTIDE SEQUENCE [LARGE SCALE GENOMIC DNA]</scope>
    <source>
        <strain evidence="5 6">AF24-2</strain>
    </source>
</reference>
<organism evidence="5 6">
    <name type="scientific">Phocaeicola coprocola</name>
    <dbReference type="NCBI Taxonomy" id="310298"/>
    <lineage>
        <taxon>Bacteria</taxon>
        <taxon>Pseudomonadati</taxon>
        <taxon>Bacteroidota</taxon>
        <taxon>Bacteroidia</taxon>
        <taxon>Bacteroidales</taxon>
        <taxon>Bacteroidaceae</taxon>
        <taxon>Phocaeicola</taxon>
    </lineage>
</organism>
<dbReference type="PROSITE" id="PS00941">
    <property type="entry name" value="CARBOXYLESTERASE_B_2"/>
    <property type="match status" value="1"/>
</dbReference>
<dbReference type="Pfam" id="PF00135">
    <property type="entry name" value="COesterase"/>
    <property type="match status" value="2"/>
</dbReference>
<accession>A0A412G959</accession>
<feature type="chain" id="PRO_5018813963" description="Carboxylic ester hydrolase" evidence="3">
    <location>
        <begin position="24"/>
        <end position="466"/>
    </location>
</feature>
<protein>
    <recommendedName>
        <fullName evidence="3">Carboxylic ester hydrolase</fullName>
        <ecNumber evidence="3">3.1.1.-</ecNumber>
    </recommendedName>
</protein>
<keyword evidence="2 3" id="KW-0378">Hydrolase</keyword>
<dbReference type="Proteomes" id="UP000285864">
    <property type="component" value="Unassembled WGS sequence"/>
</dbReference>
<dbReference type="PANTHER" id="PTHR11559">
    <property type="entry name" value="CARBOXYLESTERASE"/>
    <property type="match status" value="1"/>
</dbReference>
<dbReference type="PROSITE" id="PS00122">
    <property type="entry name" value="CARBOXYLESTERASE_B_1"/>
    <property type="match status" value="1"/>
</dbReference>
<dbReference type="GO" id="GO:0016787">
    <property type="term" value="F:hydrolase activity"/>
    <property type="evidence" value="ECO:0007669"/>
    <property type="project" value="UniProtKB-KW"/>
</dbReference>
<evidence type="ECO:0000256" key="3">
    <source>
        <dbReference type="RuleBase" id="RU361235"/>
    </source>
</evidence>
<dbReference type="InterPro" id="IPR019819">
    <property type="entry name" value="Carboxylesterase_B_CS"/>
</dbReference>
<dbReference type="InterPro" id="IPR050309">
    <property type="entry name" value="Type-B_Carboxylest/Lipase"/>
</dbReference>
<keyword evidence="3" id="KW-0732">Signal</keyword>
<gene>
    <name evidence="5" type="ORF">DWY20_13745</name>
</gene>
<dbReference type="AlphaFoldDB" id="A0A412G959"/>
<name>A0A412G959_9BACT</name>
<dbReference type="InterPro" id="IPR002018">
    <property type="entry name" value="CarbesteraseB"/>
</dbReference>
<feature type="signal peptide" evidence="3">
    <location>
        <begin position="1"/>
        <end position="23"/>
    </location>
</feature>
<evidence type="ECO:0000313" key="6">
    <source>
        <dbReference type="Proteomes" id="UP000285864"/>
    </source>
</evidence>
<dbReference type="EMBL" id="QRUU01000093">
    <property type="protein sequence ID" value="RGR90445.1"/>
    <property type="molecule type" value="Genomic_DNA"/>
</dbReference>
<proteinExistence type="inferred from homology"/>
<dbReference type="Gene3D" id="3.40.50.1820">
    <property type="entry name" value="alpha/beta hydrolase"/>
    <property type="match status" value="2"/>
</dbReference>
<dbReference type="PROSITE" id="PS51257">
    <property type="entry name" value="PROKAR_LIPOPROTEIN"/>
    <property type="match status" value="1"/>
</dbReference>
<dbReference type="InterPro" id="IPR029058">
    <property type="entry name" value="AB_hydrolase_fold"/>
</dbReference>
<comment type="similarity">
    <text evidence="1 3">Belongs to the type-B carboxylesterase/lipase family.</text>
</comment>